<feature type="region of interest" description="Disordered" evidence="1">
    <location>
        <begin position="362"/>
        <end position="397"/>
    </location>
</feature>
<name>A0AAV4U4Q5_9ARAC</name>
<feature type="compositionally biased region" description="Pro residues" evidence="1">
    <location>
        <begin position="706"/>
        <end position="715"/>
    </location>
</feature>
<dbReference type="GO" id="GO:0006369">
    <property type="term" value="P:termination of RNA polymerase II transcription"/>
    <property type="evidence" value="ECO:0007669"/>
    <property type="project" value="InterPro"/>
</dbReference>
<proteinExistence type="predicted"/>
<reference evidence="3 4" key="1">
    <citation type="submission" date="2021-06" db="EMBL/GenBank/DDBJ databases">
        <title>Caerostris darwini draft genome.</title>
        <authorList>
            <person name="Kono N."/>
            <person name="Arakawa K."/>
        </authorList>
    </citation>
    <scope>NUCLEOTIDE SEQUENCE [LARGE SCALE GENOMIC DNA]</scope>
</reference>
<feature type="region of interest" description="Disordered" evidence="1">
    <location>
        <begin position="1124"/>
        <end position="1324"/>
    </location>
</feature>
<sequence>MSEAVAEEYRSSLHDLNFNSKPHINMLTMLAEDNQKFAPLIVDTIVKHIHSVQPDLKLPSLYLVDSIMKNIGGQYITLFCKCIVTVFTTVFSKVEEATRSSLFKLRQTWNEILSKQILYEIDCKVHNIDPAWPITATPPVAKVAPTKNTIHINPKFVGGTVAQTPHPLGNQGKSMTLKKTEEIPKNTEPEMSVLKNPDKMLKMIEEKKRELNALTQKKLEMAAEQRKKTLRANAIPQQNIEKKNENHRDPRLKKNVLIHQTAAETAKNSLQSVVVVPKTPSDVIINQTFDEVSKLNSKKCSPKNELLNQGFPNETFHSSIKDQEIKGAKNINKNKNFKENNMQKHFTDNDNSTNKNAKFLNKKHPLSPEKNTVPSKMPCKEFGNKMNRPTTHTKRLPQSQIETPIAKKARFENTKSNNKSNVQLNVSSYGGNGPLSRVKNEEMSGKNFPSIQKSEESLPIGNKDTDYRIQWPQQSGRFPYFRSDDSIMFGNKDTDYRHQVKNKQWPPQGPESRLYPQNGNLNDIPVNEPRYPAIKMESSLKIKTEKVDDLDKMQNVCNLDVSQIKKEVSDPMYGPNEVLPRDRLPPSQIKTHMLDDRNRKLYYAKDHCFPNIDSKEAREMTYRGLPRNAYNEGLVSGASAQWNNGGSKGNHSNGSAIDRNNDMHNIPWTQPSYRDVDGLAPDQHLSISRQTANVPSAASWDLKPRPSLPPPPAIPPALSNLSLPPNLPSLSSLSATNMNQLSNNNMPPSSWNPLPPPPMFTGTVPDVLKPAPLPSTIISNTSVPPETMTATSSLTVPTMPLNVATIYEKLLALGMIKPEKKTDVPALEIVPENIENNENNPVEKKDVKSEEPEPEILLTAKSLRDFRSSIVAALYEGSQCATCGLRFKEMQSEQYSRHLDWHFRMNRREKDGAKKAYSRRWFYEVKDWIQFNEIEEVEERTPSYFELQADGNNAKNEEKEEIQSVPASKCGTEEKCSVCSETFQLFWVEEEEEWHLKHAVRHDGKAYHPMCYEDFEKSNRKSEKEAEESLSDSAKEEEKAQSIEEASAIKIVEKKLSGDEKKSLINQSNEEVTFESDKDIKMEISPEEDSCKMETDIEPFIGKAVAMETESIVDEAMEVDPVNIETSIVTPEESEKEESITVSKKEDSKIESEKEECKEASEKTASAVLEKEGNEIPEKEENEIPEKEENEIPEKEEIELSEKGKNETSEKEKNEISEKEEKEVHEKEEKEVPEKKEKEVPEKEEKEVSEKEEKEISEKKEKEISEKKENEIPEKEENKVPTMEDNVERILPKKNISTNSDSESENLDEFRPPTPDPRFKVLPPVSKGTELSALCTIM</sequence>
<keyword evidence="4" id="KW-1185">Reference proteome</keyword>
<dbReference type="Gene3D" id="1.25.40.90">
    <property type="match status" value="1"/>
</dbReference>
<dbReference type="InterPro" id="IPR008942">
    <property type="entry name" value="ENTH_VHS"/>
</dbReference>
<dbReference type="Proteomes" id="UP001054837">
    <property type="component" value="Unassembled WGS sequence"/>
</dbReference>
<comment type="caution">
    <text evidence="3">The sequence shown here is derived from an EMBL/GenBank/DDBJ whole genome shotgun (WGS) entry which is preliminary data.</text>
</comment>
<dbReference type="InterPro" id="IPR047415">
    <property type="entry name" value="Pcf11_CID"/>
</dbReference>
<evidence type="ECO:0000256" key="1">
    <source>
        <dbReference type="SAM" id="MobiDB-lite"/>
    </source>
</evidence>
<dbReference type="InterPro" id="IPR006569">
    <property type="entry name" value="CID_dom"/>
</dbReference>
<dbReference type="GO" id="GO:0003729">
    <property type="term" value="F:mRNA binding"/>
    <property type="evidence" value="ECO:0007669"/>
    <property type="project" value="InterPro"/>
</dbReference>
<feature type="compositionally biased region" description="Basic and acidic residues" evidence="1">
    <location>
        <begin position="1033"/>
        <end position="1042"/>
    </location>
</feature>
<dbReference type="PANTHER" id="PTHR15921">
    <property type="entry name" value="PRE-MRNA CLEAVAGE COMPLEX II"/>
    <property type="match status" value="1"/>
</dbReference>
<gene>
    <name evidence="3" type="primary">PCF11</name>
    <name evidence="3" type="ORF">CDAR_404651</name>
</gene>
<protein>
    <submittedName>
        <fullName evidence="3">Pre-mRNA cleavage complex 2 protein Pcf11</fullName>
    </submittedName>
</protein>
<feature type="compositionally biased region" description="Basic and acidic residues" evidence="1">
    <location>
        <begin position="1169"/>
        <end position="1279"/>
    </location>
</feature>
<dbReference type="PROSITE" id="PS51391">
    <property type="entry name" value="CID"/>
    <property type="match status" value="1"/>
</dbReference>
<dbReference type="InterPro" id="IPR021605">
    <property type="entry name" value="Pcf11_Clp1-ID"/>
</dbReference>
<feature type="compositionally biased region" description="Basic and acidic residues" evidence="1">
    <location>
        <begin position="1137"/>
        <end position="1162"/>
    </location>
</feature>
<dbReference type="Pfam" id="PF11526">
    <property type="entry name" value="Pfc11_Clp1_ID"/>
    <property type="match status" value="1"/>
</dbReference>
<dbReference type="CDD" id="cd16982">
    <property type="entry name" value="CID_Pcf11"/>
    <property type="match status" value="1"/>
</dbReference>
<evidence type="ECO:0000313" key="4">
    <source>
        <dbReference type="Proteomes" id="UP001054837"/>
    </source>
</evidence>
<evidence type="ECO:0000313" key="3">
    <source>
        <dbReference type="EMBL" id="GIY52791.1"/>
    </source>
</evidence>
<dbReference type="InterPro" id="IPR045154">
    <property type="entry name" value="PCF11-like"/>
</dbReference>
<dbReference type="GO" id="GO:0031124">
    <property type="term" value="P:mRNA 3'-end processing"/>
    <property type="evidence" value="ECO:0007669"/>
    <property type="project" value="InterPro"/>
</dbReference>
<feature type="region of interest" description="Disordered" evidence="1">
    <location>
        <begin position="689"/>
        <end position="720"/>
    </location>
</feature>
<dbReference type="GO" id="GO:0000993">
    <property type="term" value="F:RNA polymerase II complex binding"/>
    <property type="evidence" value="ECO:0007669"/>
    <property type="project" value="InterPro"/>
</dbReference>
<dbReference type="GO" id="GO:0005849">
    <property type="term" value="C:mRNA cleavage factor complex"/>
    <property type="evidence" value="ECO:0007669"/>
    <property type="project" value="InterPro"/>
</dbReference>
<dbReference type="GO" id="GO:0005737">
    <property type="term" value="C:cytoplasm"/>
    <property type="evidence" value="ECO:0007669"/>
    <property type="project" value="TreeGrafter"/>
</dbReference>
<feature type="domain" description="CID" evidence="2">
    <location>
        <begin position="1"/>
        <end position="129"/>
    </location>
</feature>
<dbReference type="PANTHER" id="PTHR15921:SF3">
    <property type="entry name" value="PRE-MRNA CLEAVAGE COMPLEX 2 PROTEIN PCF11"/>
    <property type="match status" value="1"/>
</dbReference>
<feature type="region of interest" description="Disordered" evidence="1">
    <location>
        <begin position="1018"/>
        <end position="1045"/>
    </location>
</feature>
<dbReference type="SUPFAM" id="SSF48464">
    <property type="entry name" value="ENTH/VHS domain"/>
    <property type="match status" value="1"/>
</dbReference>
<dbReference type="EMBL" id="BPLQ01010713">
    <property type="protein sequence ID" value="GIY52791.1"/>
    <property type="molecule type" value="Genomic_DNA"/>
</dbReference>
<dbReference type="SMART" id="SM00582">
    <property type="entry name" value="RPR"/>
    <property type="match status" value="1"/>
</dbReference>
<evidence type="ECO:0000259" key="2">
    <source>
        <dbReference type="PROSITE" id="PS51391"/>
    </source>
</evidence>
<accession>A0AAV4U4Q5</accession>
<dbReference type="Pfam" id="PF04818">
    <property type="entry name" value="CID"/>
    <property type="match status" value="1"/>
</dbReference>
<organism evidence="3 4">
    <name type="scientific">Caerostris darwini</name>
    <dbReference type="NCBI Taxonomy" id="1538125"/>
    <lineage>
        <taxon>Eukaryota</taxon>
        <taxon>Metazoa</taxon>
        <taxon>Ecdysozoa</taxon>
        <taxon>Arthropoda</taxon>
        <taxon>Chelicerata</taxon>
        <taxon>Arachnida</taxon>
        <taxon>Araneae</taxon>
        <taxon>Araneomorphae</taxon>
        <taxon>Entelegynae</taxon>
        <taxon>Araneoidea</taxon>
        <taxon>Araneidae</taxon>
        <taxon>Caerostris</taxon>
    </lineage>
</organism>
<feature type="region of interest" description="Disordered" evidence="1">
    <location>
        <begin position="501"/>
        <end position="528"/>
    </location>
</feature>